<evidence type="ECO:0000313" key="2">
    <source>
        <dbReference type="Proteomes" id="UP000252139"/>
    </source>
</evidence>
<protein>
    <submittedName>
        <fullName evidence="1">Uncharacterized protein</fullName>
    </submittedName>
</protein>
<proteinExistence type="predicted"/>
<dbReference type="Proteomes" id="UP000252139">
    <property type="component" value="Unassembled WGS sequence"/>
</dbReference>
<keyword evidence="2" id="KW-1185">Reference proteome</keyword>
<accession>A0A367ILR9</accession>
<dbReference type="AlphaFoldDB" id="A0A367ILR9"/>
<feature type="non-terminal residue" evidence="1">
    <location>
        <position position="51"/>
    </location>
</feature>
<sequence length="51" mass="5162">NGKAKSALANILTLFDSVDGDAMIPTIGNSALNVEAESLATILAKANKSMA</sequence>
<evidence type="ECO:0000313" key="1">
    <source>
        <dbReference type="EMBL" id="RCH78632.1"/>
    </source>
</evidence>
<name>A0A367ILR9_RHIAZ</name>
<organism evidence="1 2">
    <name type="scientific">Rhizopus azygosporus</name>
    <name type="common">Rhizopus microsporus var. azygosporus</name>
    <dbReference type="NCBI Taxonomy" id="86630"/>
    <lineage>
        <taxon>Eukaryota</taxon>
        <taxon>Fungi</taxon>
        <taxon>Fungi incertae sedis</taxon>
        <taxon>Mucoromycota</taxon>
        <taxon>Mucoromycotina</taxon>
        <taxon>Mucoromycetes</taxon>
        <taxon>Mucorales</taxon>
        <taxon>Mucorineae</taxon>
        <taxon>Rhizopodaceae</taxon>
        <taxon>Rhizopus</taxon>
    </lineage>
</organism>
<dbReference type="EMBL" id="PJQL01005017">
    <property type="protein sequence ID" value="RCH78632.1"/>
    <property type="molecule type" value="Genomic_DNA"/>
</dbReference>
<feature type="non-terminal residue" evidence="1">
    <location>
        <position position="1"/>
    </location>
</feature>
<gene>
    <name evidence="1" type="ORF">CU097_001699</name>
</gene>
<reference evidence="1 2" key="1">
    <citation type="journal article" date="2018" name="G3 (Bethesda)">
        <title>Phylogenetic and Phylogenomic Definition of Rhizopus Species.</title>
        <authorList>
            <person name="Gryganskyi A.P."/>
            <person name="Golan J."/>
            <person name="Dolatabadi S."/>
            <person name="Mondo S."/>
            <person name="Robb S."/>
            <person name="Idnurm A."/>
            <person name="Muszewska A."/>
            <person name="Steczkiewicz K."/>
            <person name="Masonjones S."/>
            <person name="Liao H.L."/>
            <person name="Gajdeczka M.T."/>
            <person name="Anike F."/>
            <person name="Vuek A."/>
            <person name="Anishchenko I.M."/>
            <person name="Voigt K."/>
            <person name="de Hoog G.S."/>
            <person name="Smith M.E."/>
            <person name="Heitman J."/>
            <person name="Vilgalys R."/>
            <person name="Stajich J.E."/>
        </authorList>
    </citation>
    <scope>NUCLEOTIDE SEQUENCE [LARGE SCALE GENOMIC DNA]</scope>
    <source>
        <strain evidence="1 2">CBS 357.93</strain>
    </source>
</reference>
<comment type="caution">
    <text evidence="1">The sequence shown here is derived from an EMBL/GenBank/DDBJ whole genome shotgun (WGS) entry which is preliminary data.</text>
</comment>